<gene>
    <name evidence="1" type="ORF">UFOVP820_30</name>
</gene>
<organism evidence="1">
    <name type="scientific">uncultured Caudovirales phage</name>
    <dbReference type="NCBI Taxonomy" id="2100421"/>
    <lineage>
        <taxon>Viruses</taxon>
        <taxon>Duplodnaviria</taxon>
        <taxon>Heunggongvirae</taxon>
        <taxon>Uroviricota</taxon>
        <taxon>Caudoviricetes</taxon>
        <taxon>Peduoviridae</taxon>
        <taxon>Maltschvirus</taxon>
        <taxon>Maltschvirus maltsch</taxon>
    </lineage>
</organism>
<evidence type="ECO:0000313" key="1">
    <source>
        <dbReference type="EMBL" id="CAB4165292.1"/>
    </source>
</evidence>
<name>A0A6J5P2G4_9CAUD</name>
<sequence>MPKLFFSGTQHEILDTDPRIPRDETWYRLGSCHEAFIKPALSRAEMTVTSTGGNCELLFDSGAFTAWSKGREVDFDHLCSIYDDVLEMFVSRVNAVWLINLDKIPGQKGRDGTPQELVEAMEISNSNFEKMQKRFGHHVIPVFHQDEPVEQLERLLVSPYVCLSPRNDLPEHKRIAWSVSMHAVVNGRSRTHGLAATGMRMMRFVPWSTVDSAAWIFCASNGGIIMPDGSIIPISNQSPAMKTFGKHYRSVPAIHRKRLNEIIADAGFTIEQLENNAEQRMVFNRISFMRLAARPYDDIKVKNDAGLFDI</sequence>
<dbReference type="EMBL" id="LR796771">
    <property type="protein sequence ID" value="CAB4165292.1"/>
    <property type="molecule type" value="Genomic_DNA"/>
</dbReference>
<accession>A0A6J5P2G4</accession>
<proteinExistence type="predicted"/>
<protein>
    <submittedName>
        <fullName evidence="1">Uncharacterized protein</fullName>
    </submittedName>
</protein>
<reference evidence="1" key="1">
    <citation type="submission" date="2020-04" db="EMBL/GenBank/DDBJ databases">
        <authorList>
            <person name="Chiriac C."/>
            <person name="Salcher M."/>
            <person name="Ghai R."/>
            <person name="Kavagutti S V."/>
        </authorList>
    </citation>
    <scope>NUCLEOTIDE SEQUENCE</scope>
</reference>